<name>A0AA88JBG8_FICCA</name>
<keyword evidence="3" id="KW-1185">Reference proteome</keyword>
<evidence type="ECO:0000313" key="2">
    <source>
        <dbReference type="EMBL" id="GMN67720.1"/>
    </source>
</evidence>
<sequence>MESSPPRIVASTIRSHPHLAKSSPSLRAAIYNLLSHLHLTETSRSHLHVVELSAPLGAVHTLLLSHLHLAESSPPQELGSDTS</sequence>
<dbReference type="Proteomes" id="UP001187192">
    <property type="component" value="Unassembled WGS sequence"/>
</dbReference>
<dbReference type="Gramene" id="FCD_00015663-RA">
    <property type="protein sequence ID" value="FCD_00015663-RA:cds"/>
    <property type="gene ID" value="FCD_00015663"/>
</dbReference>
<accession>A0AA88JBG8</accession>
<comment type="caution">
    <text evidence="1">The sequence shown here is derived from an EMBL/GenBank/DDBJ whole genome shotgun (WGS) entry which is preliminary data.</text>
</comment>
<evidence type="ECO:0000313" key="1">
    <source>
        <dbReference type="EMBL" id="GMN67715.1"/>
    </source>
</evidence>
<proteinExistence type="predicted"/>
<reference evidence="1" key="1">
    <citation type="submission" date="2023-07" db="EMBL/GenBank/DDBJ databases">
        <title>draft genome sequence of fig (Ficus carica).</title>
        <authorList>
            <person name="Takahashi T."/>
            <person name="Nishimura K."/>
        </authorList>
    </citation>
    <scope>NUCLEOTIDE SEQUENCE</scope>
</reference>
<protein>
    <submittedName>
        <fullName evidence="1">Uncharacterized protein</fullName>
    </submittedName>
</protein>
<organism evidence="1 3">
    <name type="scientific">Ficus carica</name>
    <name type="common">Common fig</name>
    <dbReference type="NCBI Taxonomy" id="3494"/>
    <lineage>
        <taxon>Eukaryota</taxon>
        <taxon>Viridiplantae</taxon>
        <taxon>Streptophyta</taxon>
        <taxon>Embryophyta</taxon>
        <taxon>Tracheophyta</taxon>
        <taxon>Spermatophyta</taxon>
        <taxon>Magnoliopsida</taxon>
        <taxon>eudicotyledons</taxon>
        <taxon>Gunneridae</taxon>
        <taxon>Pentapetalae</taxon>
        <taxon>rosids</taxon>
        <taxon>fabids</taxon>
        <taxon>Rosales</taxon>
        <taxon>Moraceae</taxon>
        <taxon>Ficeae</taxon>
        <taxon>Ficus</taxon>
    </lineage>
</organism>
<evidence type="ECO:0000313" key="3">
    <source>
        <dbReference type="Proteomes" id="UP001187192"/>
    </source>
</evidence>
<dbReference type="EMBL" id="BTGU01000492">
    <property type="protein sequence ID" value="GMN67720.1"/>
    <property type="molecule type" value="Genomic_DNA"/>
</dbReference>
<dbReference type="EMBL" id="BTGU01000491">
    <property type="protein sequence ID" value="GMN67715.1"/>
    <property type="molecule type" value="Genomic_DNA"/>
</dbReference>
<dbReference type="AlphaFoldDB" id="A0AA88JBG8"/>
<gene>
    <name evidence="1" type="ORF">TIFTF001_036774</name>
    <name evidence="2" type="ORF">TIFTF001_036780</name>
</gene>